<dbReference type="PRINTS" id="PR00598">
    <property type="entry name" value="HTHMARR"/>
</dbReference>
<evidence type="ECO:0000259" key="4">
    <source>
        <dbReference type="PROSITE" id="PS50995"/>
    </source>
</evidence>
<sequence>MKHAHTAGRWLSTVHRYSYIFLSKTFAEYGIGQGQIKFLMMLFEQDGLTQEYMANELNIDKATVARAVRKLETEGYVKRQPHESDRRSNYIYLTEKAKDIESFVKKEMTYWTETLTAGFTDEEQKQAIELLKRMAGNAVREVEGREEVTRDEAAE</sequence>
<name>A0A0B5AWU0_9BACL</name>
<dbReference type="BioCyc" id="JESP1508404:G14D9-12433-MONOMER"/>
<evidence type="ECO:0000256" key="1">
    <source>
        <dbReference type="ARBA" id="ARBA00023015"/>
    </source>
</evidence>
<dbReference type="InterPro" id="IPR036390">
    <property type="entry name" value="WH_DNA-bd_sf"/>
</dbReference>
<dbReference type="PANTHER" id="PTHR42756:SF1">
    <property type="entry name" value="TRANSCRIPTIONAL REPRESSOR OF EMRAB OPERON"/>
    <property type="match status" value="1"/>
</dbReference>
<reference evidence="5 6" key="1">
    <citation type="submission" date="2014-08" db="EMBL/GenBank/DDBJ databases">
        <title>Complete genome of a marine bacteria Jeotgalibacillus malaysiensis.</title>
        <authorList>
            <person name="Yaakop A.S."/>
            <person name="Chan K.-G."/>
            <person name="Goh K.M."/>
        </authorList>
    </citation>
    <scope>NUCLEOTIDE SEQUENCE [LARGE SCALE GENOMIC DNA]</scope>
    <source>
        <strain evidence="5 6">D5</strain>
    </source>
</reference>
<dbReference type="SUPFAM" id="SSF46785">
    <property type="entry name" value="Winged helix' DNA-binding domain"/>
    <property type="match status" value="1"/>
</dbReference>
<keyword evidence="3" id="KW-0804">Transcription</keyword>
<accession>A0A0B5AWU0</accession>
<dbReference type="Pfam" id="PF01047">
    <property type="entry name" value="MarR"/>
    <property type="match status" value="1"/>
</dbReference>
<dbReference type="GO" id="GO:0003700">
    <property type="term" value="F:DNA-binding transcription factor activity"/>
    <property type="evidence" value="ECO:0007669"/>
    <property type="project" value="InterPro"/>
</dbReference>
<dbReference type="Gene3D" id="1.10.10.10">
    <property type="entry name" value="Winged helix-like DNA-binding domain superfamily/Winged helix DNA-binding domain"/>
    <property type="match status" value="1"/>
</dbReference>
<dbReference type="SMART" id="SM00347">
    <property type="entry name" value="HTH_MARR"/>
    <property type="match status" value="1"/>
</dbReference>
<evidence type="ECO:0000256" key="3">
    <source>
        <dbReference type="ARBA" id="ARBA00023163"/>
    </source>
</evidence>
<keyword evidence="6" id="KW-1185">Reference proteome</keyword>
<proteinExistence type="predicted"/>
<feature type="domain" description="HTH marR-type" evidence="4">
    <location>
        <begin position="1"/>
        <end position="136"/>
    </location>
</feature>
<dbReference type="AlphaFoldDB" id="A0A0B5AWU0"/>
<organism evidence="5 6">
    <name type="scientific">Jeotgalibacillus malaysiensis</name>
    <dbReference type="NCBI Taxonomy" id="1508404"/>
    <lineage>
        <taxon>Bacteria</taxon>
        <taxon>Bacillati</taxon>
        <taxon>Bacillota</taxon>
        <taxon>Bacilli</taxon>
        <taxon>Bacillales</taxon>
        <taxon>Caryophanaceae</taxon>
        <taxon>Jeotgalibacillus</taxon>
    </lineage>
</organism>
<keyword evidence="1" id="KW-0805">Transcription regulation</keyword>
<dbReference type="PROSITE" id="PS01117">
    <property type="entry name" value="HTH_MARR_1"/>
    <property type="match status" value="1"/>
</dbReference>
<evidence type="ECO:0000313" key="5">
    <source>
        <dbReference type="EMBL" id="AJD92469.1"/>
    </source>
</evidence>
<dbReference type="InterPro" id="IPR023187">
    <property type="entry name" value="Tscrpt_reg_MarR-type_CS"/>
</dbReference>
<dbReference type="STRING" id="1508404.JMA_31520"/>
<evidence type="ECO:0000313" key="6">
    <source>
        <dbReference type="Proteomes" id="UP000031449"/>
    </source>
</evidence>
<dbReference type="Proteomes" id="UP000031449">
    <property type="component" value="Chromosome"/>
</dbReference>
<dbReference type="PROSITE" id="PS50995">
    <property type="entry name" value="HTH_MARR_2"/>
    <property type="match status" value="1"/>
</dbReference>
<dbReference type="EMBL" id="CP009416">
    <property type="protein sequence ID" value="AJD92469.1"/>
    <property type="molecule type" value="Genomic_DNA"/>
</dbReference>
<dbReference type="InterPro" id="IPR000835">
    <property type="entry name" value="HTH_MarR-typ"/>
</dbReference>
<dbReference type="HOGENOM" id="CLU_083287_18_0_9"/>
<gene>
    <name evidence="5" type="ORF">JMA_31520</name>
</gene>
<protein>
    <recommendedName>
        <fullName evidence="4">HTH marR-type domain-containing protein</fullName>
    </recommendedName>
</protein>
<keyword evidence="2" id="KW-0238">DNA-binding</keyword>
<dbReference type="InterPro" id="IPR036388">
    <property type="entry name" value="WH-like_DNA-bd_sf"/>
</dbReference>
<evidence type="ECO:0000256" key="2">
    <source>
        <dbReference type="ARBA" id="ARBA00023125"/>
    </source>
</evidence>
<dbReference type="PANTHER" id="PTHR42756">
    <property type="entry name" value="TRANSCRIPTIONAL REGULATOR, MARR"/>
    <property type="match status" value="1"/>
</dbReference>
<dbReference type="GO" id="GO:0003677">
    <property type="term" value="F:DNA binding"/>
    <property type="evidence" value="ECO:0007669"/>
    <property type="project" value="UniProtKB-KW"/>
</dbReference>
<dbReference type="KEGG" id="jeo:JMA_31520"/>